<dbReference type="PANTHER" id="PTHR38600">
    <property type="entry name" value="TRANSCRIPTIONAL REGULATORY PROTEIN"/>
    <property type="match status" value="1"/>
</dbReference>
<dbReference type="Gene3D" id="1.10.10.10">
    <property type="entry name" value="Winged helix-like DNA-binding domain superfamily/Winged helix DNA-binding domain"/>
    <property type="match status" value="1"/>
</dbReference>
<proteinExistence type="predicted"/>
<dbReference type="InterPro" id="IPR036390">
    <property type="entry name" value="WH_DNA-bd_sf"/>
</dbReference>
<dbReference type="OrthoDB" id="9781958at2"/>
<dbReference type="InterPro" id="IPR001845">
    <property type="entry name" value="HTH_ArsR_DNA-bd_dom"/>
</dbReference>
<dbReference type="GO" id="GO:0003677">
    <property type="term" value="F:DNA binding"/>
    <property type="evidence" value="ECO:0007669"/>
    <property type="project" value="UniProtKB-KW"/>
</dbReference>
<dbReference type="InterPro" id="IPR036388">
    <property type="entry name" value="WH-like_DNA-bd_sf"/>
</dbReference>
<protein>
    <submittedName>
        <fullName evidence="3">ArsR family transcriptional regulator</fullName>
    </submittedName>
</protein>
<organism evidence="3 4">
    <name type="scientific">Robertmurraya kyonggiensis</name>
    <dbReference type="NCBI Taxonomy" id="1037680"/>
    <lineage>
        <taxon>Bacteria</taxon>
        <taxon>Bacillati</taxon>
        <taxon>Bacillota</taxon>
        <taxon>Bacilli</taxon>
        <taxon>Bacillales</taxon>
        <taxon>Bacillaceae</taxon>
        <taxon>Robertmurraya</taxon>
    </lineage>
</organism>
<dbReference type="EMBL" id="SWBM01000003">
    <property type="protein sequence ID" value="TKC16429.1"/>
    <property type="molecule type" value="Genomic_DNA"/>
</dbReference>
<dbReference type="PANTHER" id="PTHR38600:SF1">
    <property type="entry name" value="TRANSCRIPTIONAL REGULATORY PROTEIN"/>
    <property type="match status" value="1"/>
</dbReference>
<dbReference type="SUPFAM" id="SSF46785">
    <property type="entry name" value="Winged helix' DNA-binding domain"/>
    <property type="match status" value="1"/>
</dbReference>
<dbReference type="AlphaFoldDB" id="A0A4U1D287"/>
<gene>
    <name evidence="3" type="ORF">FA727_15910</name>
</gene>
<dbReference type="Proteomes" id="UP000307756">
    <property type="component" value="Unassembled WGS sequence"/>
</dbReference>
<comment type="caution">
    <text evidence="3">The sequence shown here is derived from an EMBL/GenBank/DDBJ whole genome shotgun (WGS) entry which is preliminary data.</text>
</comment>
<dbReference type="Pfam" id="PF01022">
    <property type="entry name" value="HTH_5"/>
    <property type="match status" value="1"/>
</dbReference>
<dbReference type="CDD" id="cd00090">
    <property type="entry name" value="HTH_ARSR"/>
    <property type="match status" value="1"/>
</dbReference>
<evidence type="ECO:0000313" key="3">
    <source>
        <dbReference type="EMBL" id="TKC16429.1"/>
    </source>
</evidence>
<keyword evidence="4" id="KW-1185">Reference proteome</keyword>
<feature type="domain" description="HTH arsR-type" evidence="2">
    <location>
        <begin position="14"/>
        <end position="82"/>
    </location>
</feature>
<dbReference type="InterPro" id="IPR011991">
    <property type="entry name" value="ArsR-like_HTH"/>
</dbReference>
<dbReference type="GO" id="GO:0003700">
    <property type="term" value="F:DNA-binding transcription factor activity"/>
    <property type="evidence" value="ECO:0007669"/>
    <property type="project" value="InterPro"/>
</dbReference>
<evidence type="ECO:0000313" key="4">
    <source>
        <dbReference type="Proteomes" id="UP000307756"/>
    </source>
</evidence>
<accession>A0A4U1D287</accession>
<dbReference type="SMART" id="SM00418">
    <property type="entry name" value="HTH_ARSR"/>
    <property type="match status" value="1"/>
</dbReference>
<evidence type="ECO:0000256" key="1">
    <source>
        <dbReference type="ARBA" id="ARBA00023125"/>
    </source>
</evidence>
<name>A0A4U1D287_9BACI</name>
<sequence length="310" mass="35385">MLELSLEKPETLQRIAHALSSEVRLQIINLLNKDNMNVNQLAESLGIPVSTTASHVKILEKSGLINTELRPGSRGAMKVCKRNFDDIHIQLNNEENFMKKSQNHRYFEFEMPIGQYVNFEVAPTCGMANHDGMLIPADDPVHFYSPDRSKAQIIWTRKGYFEYKFPLLIPVGKNISSVQFSLELCSEAPNYDHNWPSDITVWINEVEIGTWTSPGDYGDRPGKLNPKYWSELTSTQYGTLNTWKVTDKNTTINDIYLSEVKLDDIGIFNHMFISFKIGVKDNAIHKGGINLFGREFGDYPQDIKLSIEYS</sequence>
<reference evidence="3 4" key="1">
    <citation type="journal article" date="2011" name="J. Microbiol.">
        <title>Bacillus kyonggiensis sp. nov., isolated from soil of a lettuce field.</title>
        <authorList>
            <person name="Dong K."/>
            <person name="Lee S."/>
        </authorList>
    </citation>
    <scope>NUCLEOTIDE SEQUENCE [LARGE SCALE GENOMIC DNA]</scope>
    <source>
        <strain evidence="3 4">NB22</strain>
    </source>
</reference>
<evidence type="ECO:0000259" key="2">
    <source>
        <dbReference type="SMART" id="SM00418"/>
    </source>
</evidence>
<keyword evidence="1" id="KW-0238">DNA-binding</keyword>